<proteinExistence type="predicted"/>
<protein>
    <submittedName>
        <fullName evidence="1">Uncharacterized protein</fullName>
    </submittedName>
</protein>
<dbReference type="Proteomes" id="UP000007129">
    <property type="component" value="Unassembled WGS sequence"/>
</dbReference>
<evidence type="ECO:0000313" key="2">
    <source>
        <dbReference type="Proteomes" id="UP000007129"/>
    </source>
</evidence>
<dbReference type="VEuPathDB" id="FungiDB:MPH_14237"/>
<name>K2RFI0_MACPH</name>
<comment type="caution">
    <text evidence="1">The sequence shown here is derived from an EMBL/GenBank/DDBJ whole genome shotgun (WGS) entry which is preliminary data.</text>
</comment>
<organism evidence="1 2">
    <name type="scientific">Macrophomina phaseolina (strain MS6)</name>
    <name type="common">Charcoal rot fungus</name>
    <dbReference type="NCBI Taxonomy" id="1126212"/>
    <lineage>
        <taxon>Eukaryota</taxon>
        <taxon>Fungi</taxon>
        <taxon>Dikarya</taxon>
        <taxon>Ascomycota</taxon>
        <taxon>Pezizomycotina</taxon>
        <taxon>Dothideomycetes</taxon>
        <taxon>Dothideomycetes incertae sedis</taxon>
        <taxon>Botryosphaeriales</taxon>
        <taxon>Botryosphaeriaceae</taxon>
        <taxon>Macrophomina</taxon>
    </lineage>
</organism>
<dbReference type="EMBL" id="AHHD01001358">
    <property type="protein sequence ID" value="EKG08849.1"/>
    <property type="molecule type" value="Genomic_DNA"/>
</dbReference>
<evidence type="ECO:0000313" key="1">
    <source>
        <dbReference type="EMBL" id="EKG08849.1"/>
    </source>
</evidence>
<accession>K2RFI0</accession>
<gene>
    <name evidence="1" type="ORF">MPH_14237</name>
</gene>
<dbReference type="HOGENOM" id="CLU_3438245_0_0_1"/>
<feature type="non-terminal residue" evidence="1">
    <location>
        <position position="1"/>
    </location>
</feature>
<dbReference type="InParanoid" id="K2RFI0"/>
<reference evidence="1 2" key="1">
    <citation type="journal article" date="2012" name="BMC Genomics">
        <title>Tools to kill: Genome of one of the most destructive plant pathogenic fungi Macrophomina phaseolina.</title>
        <authorList>
            <person name="Islam M.S."/>
            <person name="Haque M.S."/>
            <person name="Islam M.M."/>
            <person name="Emdad E.M."/>
            <person name="Halim A."/>
            <person name="Hossen Q.M.M."/>
            <person name="Hossain M.Z."/>
            <person name="Ahmed B."/>
            <person name="Rahim S."/>
            <person name="Rahman M.S."/>
            <person name="Alam M.M."/>
            <person name="Hou S."/>
            <person name="Wan X."/>
            <person name="Saito J.A."/>
            <person name="Alam M."/>
        </authorList>
    </citation>
    <scope>NUCLEOTIDE SEQUENCE [LARGE SCALE GENOMIC DNA]</scope>
    <source>
        <strain evidence="1 2">MS6</strain>
    </source>
</reference>
<sequence>YPGSVQKIPNR</sequence>